<dbReference type="SMART" id="SM00866">
    <property type="entry name" value="UTRA"/>
    <property type="match status" value="1"/>
</dbReference>
<reference evidence="5 6" key="1">
    <citation type="journal article" date="2015" name="Genome Announc.">
        <title>Expanding the biotechnology potential of lactobacilli through comparative genomics of 213 strains and associated genera.</title>
        <authorList>
            <person name="Sun Z."/>
            <person name="Harris H.M."/>
            <person name="McCann A."/>
            <person name="Guo C."/>
            <person name="Argimon S."/>
            <person name="Zhang W."/>
            <person name="Yang X."/>
            <person name="Jeffery I.B."/>
            <person name="Cooney J.C."/>
            <person name="Kagawa T.F."/>
            <person name="Liu W."/>
            <person name="Song Y."/>
            <person name="Salvetti E."/>
            <person name="Wrobel A."/>
            <person name="Rasinkangas P."/>
            <person name="Parkhill J."/>
            <person name="Rea M.C."/>
            <person name="O'Sullivan O."/>
            <person name="Ritari J."/>
            <person name="Douillard F.P."/>
            <person name="Paul Ross R."/>
            <person name="Yang R."/>
            <person name="Briner A.E."/>
            <person name="Felis G.E."/>
            <person name="de Vos W.M."/>
            <person name="Barrangou R."/>
            <person name="Klaenhammer T.R."/>
            <person name="Caufield P.W."/>
            <person name="Cui Y."/>
            <person name="Zhang H."/>
            <person name="O'Toole P.W."/>
        </authorList>
    </citation>
    <scope>NUCLEOTIDE SEQUENCE [LARGE SCALE GENOMIC DNA]</scope>
    <source>
        <strain evidence="5 6">DSM 22689</strain>
    </source>
</reference>
<dbReference type="Gene3D" id="1.10.10.10">
    <property type="entry name" value="Winged helix-like DNA-binding domain superfamily/Winged helix DNA-binding domain"/>
    <property type="match status" value="1"/>
</dbReference>
<evidence type="ECO:0000313" key="5">
    <source>
        <dbReference type="EMBL" id="KRM89869.1"/>
    </source>
</evidence>
<dbReference type="InterPro" id="IPR036388">
    <property type="entry name" value="WH-like_DNA-bd_sf"/>
</dbReference>
<dbReference type="PANTHER" id="PTHR44846:SF4">
    <property type="entry name" value="HTH GNTR-TYPE DOMAIN-CONTAINING PROTEIN"/>
    <property type="match status" value="1"/>
</dbReference>
<dbReference type="STRING" id="1423745.GCA_001311215_01508"/>
<dbReference type="AlphaFoldDB" id="A0A0R2CDN6"/>
<dbReference type="SUPFAM" id="SSF64288">
    <property type="entry name" value="Chorismate lyase-like"/>
    <property type="match status" value="1"/>
</dbReference>
<proteinExistence type="predicted"/>
<dbReference type="Proteomes" id="UP000051586">
    <property type="component" value="Unassembled WGS sequence"/>
</dbReference>
<dbReference type="PATRIC" id="fig|1423745.4.peg.293"/>
<evidence type="ECO:0000313" key="6">
    <source>
        <dbReference type="Proteomes" id="UP000051586"/>
    </source>
</evidence>
<dbReference type="InterPro" id="IPR050679">
    <property type="entry name" value="Bact_HTH_transcr_reg"/>
</dbReference>
<dbReference type="GO" id="GO:0045892">
    <property type="term" value="P:negative regulation of DNA-templated transcription"/>
    <property type="evidence" value="ECO:0007669"/>
    <property type="project" value="TreeGrafter"/>
</dbReference>
<accession>A0A0R2CDN6</accession>
<feature type="domain" description="HTH gntR-type" evidence="4">
    <location>
        <begin position="3"/>
        <end position="70"/>
    </location>
</feature>
<evidence type="ECO:0000259" key="4">
    <source>
        <dbReference type="PROSITE" id="PS50949"/>
    </source>
</evidence>
<dbReference type="EMBL" id="AYZI01000011">
    <property type="protein sequence ID" value="KRM89869.1"/>
    <property type="molecule type" value="Genomic_DNA"/>
</dbReference>
<dbReference type="CDD" id="cd07377">
    <property type="entry name" value="WHTH_GntR"/>
    <property type="match status" value="1"/>
</dbReference>
<keyword evidence="3" id="KW-0804">Transcription</keyword>
<name>A0A0R2CDN6_9LACO</name>
<keyword evidence="2" id="KW-0238">DNA-binding</keyword>
<dbReference type="PRINTS" id="PR00035">
    <property type="entry name" value="HTHGNTR"/>
</dbReference>
<dbReference type="Pfam" id="PF00392">
    <property type="entry name" value="GntR"/>
    <property type="match status" value="1"/>
</dbReference>
<dbReference type="Gene3D" id="3.40.1410.10">
    <property type="entry name" value="Chorismate lyase-like"/>
    <property type="match status" value="1"/>
</dbReference>
<protein>
    <recommendedName>
        <fullName evidence="4">HTH gntR-type domain-containing protein</fullName>
    </recommendedName>
</protein>
<keyword evidence="1" id="KW-0805">Transcription regulation</keyword>
<dbReference type="GO" id="GO:0003677">
    <property type="term" value="F:DNA binding"/>
    <property type="evidence" value="ECO:0007669"/>
    <property type="project" value="UniProtKB-KW"/>
</dbReference>
<gene>
    <name evidence="5" type="ORF">FC87_GL000284</name>
</gene>
<organism evidence="5 6">
    <name type="scientific">Fructilactobacillus florum DSM 22689 = JCM 16035</name>
    <dbReference type="NCBI Taxonomy" id="1423745"/>
    <lineage>
        <taxon>Bacteria</taxon>
        <taxon>Bacillati</taxon>
        <taxon>Bacillota</taxon>
        <taxon>Bacilli</taxon>
        <taxon>Lactobacillales</taxon>
        <taxon>Lactobacillaceae</taxon>
        <taxon>Fructilactobacillus</taxon>
    </lineage>
</organism>
<evidence type="ECO:0000256" key="3">
    <source>
        <dbReference type="ARBA" id="ARBA00023163"/>
    </source>
</evidence>
<dbReference type="PANTHER" id="PTHR44846">
    <property type="entry name" value="MANNOSYL-D-GLYCERATE TRANSPORT/METABOLISM SYSTEM REPRESSOR MNGR-RELATED"/>
    <property type="match status" value="1"/>
</dbReference>
<dbReference type="SUPFAM" id="SSF46785">
    <property type="entry name" value="Winged helix' DNA-binding domain"/>
    <property type="match status" value="1"/>
</dbReference>
<dbReference type="InterPro" id="IPR036390">
    <property type="entry name" value="WH_DNA-bd_sf"/>
</dbReference>
<dbReference type="InterPro" id="IPR028978">
    <property type="entry name" value="Chorismate_lyase_/UTRA_dom_sf"/>
</dbReference>
<sequence length="241" mass="27688">MADLVYKQVLQSLQQRIKTNQFPHNRLPDERSLSTEYQVSRSSIKRALNVLAQQGVIFKKRGSGTFVNPLYLKNKSIFRYEGSNLGITNNLKIEGYEPQIKVLDFAVIAAPPEIQEELFVTSEDFVYQIRRLRLIDERAIIIETSYIPIKLAPALTRQIVTGSLFDYFAKELHHTGTKALMTLKVQPSVATDQELLHLEPTEPVGIMEGIFFLDNGTPFEFSQLRIHYHYFSYNTFVDVAE</sequence>
<comment type="caution">
    <text evidence="5">The sequence shown here is derived from an EMBL/GenBank/DDBJ whole genome shotgun (WGS) entry which is preliminary data.</text>
</comment>
<evidence type="ECO:0000256" key="1">
    <source>
        <dbReference type="ARBA" id="ARBA00023015"/>
    </source>
</evidence>
<dbReference type="Pfam" id="PF07702">
    <property type="entry name" value="UTRA"/>
    <property type="match status" value="1"/>
</dbReference>
<dbReference type="RefSeq" id="WP_009166339.1">
    <property type="nucleotide sequence ID" value="NZ_AYZI01000011.1"/>
</dbReference>
<dbReference type="InterPro" id="IPR000524">
    <property type="entry name" value="Tscrpt_reg_HTH_GntR"/>
</dbReference>
<dbReference type="SMART" id="SM00345">
    <property type="entry name" value="HTH_GNTR"/>
    <property type="match status" value="1"/>
</dbReference>
<evidence type="ECO:0000256" key="2">
    <source>
        <dbReference type="ARBA" id="ARBA00023125"/>
    </source>
</evidence>
<dbReference type="InterPro" id="IPR011663">
    <property type="entry name" value="UTRA"/>
</dbReference>
<dbReference type="PROSITE" id="PS50949">
    <property type="entry name" value="HTH_GNTR"/>
    <property type="match status" value="1"/>
</dbReference>
<dbReference type="GO" id="GO:0003700">
    <property type="term" value="F:DNA-binding transcription factor activity"/>
    <property type="evidence" value="ECO:0007669"/>
    <property type="project" value="InterPro"/>
</dbReference>